<dbReference type="InterPro" id="IPR006680">
    <property type="entry name" value="Amidohydro-rel"/>
</dbReference>
<dbReference type="STRING" id="1279009.ADICEAN_03420"/>
<dbReference type="EMBL" id="AODQ01000114">
    <property type="protein sequence ID" value="EMR01464.1"/>
    <property type="molecule type" value="Genomic_DNA"/>
</dbReference>
<dbReference type="GO" id="GO:0000034">
    <property type="term" value="F:adenine deaminase activity"/>
    <property type="evidence" value="ECO:0007669"/>
    <property type="project" value="UniProtKB-EC"/>
</dbReference>
<feature type="domain" description="Adenine deaminase C-terminal" evidence="2">
    <location>
        <begin position="157"/>
        <end position="322"/>
    </location>
</feature>
<dbReference type="Gene3D" id="3.20.20.140">
    <property type="entry name" value="Metal-dependent hydrolases"/>
    <property type="match status" value="1"/>
</dbReference>
<reference evidence="3 4" key="1">
    <citation type="journal article" date="2013" name="Genome Announc.">
        <title>Draft Genome Sequence of Cesiribacter andamanensis Strain AMV16T, Isolated from a Soil Sample from a Mud Volcano in the Andaman Islands, India.</title>
        <authorList>
            <person name="Shivaji S."/>
            <person name="Ara S."/>
            <person name="Begum Z."/>
            <person name="Srinivas T.N."/>
            <person name="Singh A."/>
            <person name="Kumar Pinnaka A."/>
        </authorList>
    </citation>
    <scope>NUCLEOTIDE SEQUENCE [LARGE SCALE GENOMIC DNA]</scope>
    <source>
        <strain evidence="3 4">AMV16</strain>
    </source>
</reference>
<gene>
    <name evidence="3" type="primary">ade</name>
    <name evidence="3" type="ORF">ADICEAN_03420</name>
</gene>
<name>M7NSK1_9BACT</name>
<dbReference type="Pfam" id="PF13382">
    <property type="entry name" value="Adenine_deam_C"/>
    <property type="match status" value="1"/>
</dbReference>
<feature type="domain" description="Amidohydrolase-related" evidence="1">
    <location>
        <begin position="9"/>
        <end position="110"/>
    </location>
</feature>
<evidence type="ECO:0000259" key="1">
    <source>
        <dbReference type="Pfam" id="PF01979"/>
    </source>
</evidence>
<dbReference type="eggNOG" id="COG1001">
    <property type="taxonomic scope" value="Bacteria"/>
</dbReference>
<sequence length="329" mass="35327">MKILIREGSAARNFNALAPLLHEHWENMMFCSDDKHPDSLVEGHIDALLRRAVAQGVDPFKALQAACLNPASHYGLPLGPLQEGQPANFVVVNNLQEFRVQQTWLKGELVAEGGRSLIPHLPSDTPNNFAISPINATSLAVNATSSSMQVMRVLDGQLITESFTTSPKREGDLAVADPERDILKLVVQNRYMAAPPALAFIKGFGLKKGAIASSVAHDSHNLIAVGTDDASLAKALNLLIAHKGGIAAVGEGIEDVLPLPIAGLMSDGDGYSIARQYSRLDRLAKEMGSPLGSPYMSLSFMALLVIPALKLSDKGLFDGEQFRFQPLFG</sequence>
<dbReference type="SUPFAM" id="SSF51556">
    <property type="entry name" value="Metallo-dependent hydrolases"/>
    <property type="match status" value="1"/>
</dbReference>
<organism evidence="3 4">
    <name type="scientific">Cesiribacter andamanensis AMV16</name>
    <dbReference type="NCBI Taxonomy" id="1279009"/>
    <lineage>
        <taxon>Bacteria</taxon>
        <taxon>Pseudomonadati</taxon>
        <taxon>Bacteroidota</taxon>
        <taxon>Cytophagia</taxon>
        <taxon>Cytophagales</taxon>
        <taxon>Cesiribacteraceae</taxon>
        <taxon>Cesiribacter</taxon>
    </lineage>
</organism>
<dbReference type="Proteomes" id="UP000011910">
    <property type="component" value="Unassembled WGS sequence"/>
</dbReference>
<comment type="caution">
    <text evidence="3">The sequence shown here is derived from an EMBL/GenBank/DDBJ whole genome shotgun (WGS) entry which is preliminary data.</text>
</comment>
<evidence type="ECO:0000259" key="2">
    <source>
        <dbReference type="Pfam" id="PF13382"/>
    </source>
</evidence>
<evidence type="ECO:0000313" key="4">
    <source>
        <dbReference type="Proteomes" id="UP000011910"/>
    </source>
</evidence>
<evidence type="ECO:0000313" key="3">
    <source>
        <dbReference type="EMBL" id="EMR01464.1"/>
    </source>
</evidence>
<dbReference type="Pfam" id="PF01979">
    <property type="entry name" value="Amidohydro_1"/>
    <property type="match status" value="1"/>
</dbReference>
<dbReference type="PATRIC" id="fig|1279009.4.peg.3462"/>
<dbReference type="EC" id="3.5.4.2" evidence="3"/>
<proteinExistence type="predicted"/>
<accession>M7NSK1</accession>
<protein>
    <submittedName>
        <fullName evidence="3">Adenine deaminase</fullName>
        <ecNumber evidence="3">3.5.4.2</ecNumber>
    </submittedName>
</protein>
<dbReference type="InterPro" id="IPR032466">
    <property type="entry name" value="Metal_Hydrolase"/>
</dbReference>
<dbReference type="InterPro" id="IPR026912">
    <property type="entry name" value="Adenine_deam_C"/>
</dbReference>
<keyword evidence="3" id="KW-0378">Hydrolase</keyword>
<keyword evidence="4" id="KW-1185">Reference proteome</keyword>
<dbReference type="AlphaFoldDB" id="M7NSK1"/>